<feature type="compositionally biased region" description="Acidic residues" evidence="1">
    <location>
        <begin position="69"/>
        <end position="104"/>
    </location>
</feature>
<keyword evidence="3" id="KW-1185">Reference proteome</keyword>
<organism evidence="2 3">
    <name type="scientific">Wenyingzhuangia heitensis</name>
    <dbReference type="NCBI Taxonomy" id="1487859"/>
    <lineage>
        <taxon>Bacteria</taxon>
        <taxon>Pseudomonadati</taxon>
        <taxon>Bacteroidota</taxon>
        <taxon>Flavobacteriia</taxon>
        <taxon>Flavobacteriales</taxon>
        <taxon>Flavobacteriaceae</taxon>
        <taxon>Wenyingzhuangia</taxon>
    </lineage>
</organism>
<reference evidence="2 3" key="1">
    <citation type="submission" date="2020-03" db="EMBL/GenBank/DDBJ databases">
        <title>Genomic Encyclopedia of Type Strains, Phase IV (KMG-IV): sequencing the most valuable type-strain genomes for metagenomic binning, comparative biology and taxonomic classification.</title>
        <authorList>
            <person name="Goeker M."/>
        </authorList>
    </citation>
    <scope>NUCLEOTIDE SEQUENCE [LARGE SCALE GENOMIC DNA]</scope>
    <source>
        <strain evidence="2 3">DSM 101599</strain>
    </source>
</reference>
<dbReference type="EMBL" id="JAASQL010000004">
    <property type="protein sequence ID" value="NIJ46087.1"/>
    <property type="molecule type" value="Genomic_DNA"/>
</dbReference>
<evidence type="ECO:0000313" key="2">
    <source>
        <dbReference type="EMBL" id="NIJ46087.1"/>
    </source>
</evidence>
<feature type="region of interest" description="Disordered" evidence="1">
    <location>
        <begin position="68"/>
        <end position="104"/>
    </location>
</feature>
<evidence type="ECO:0008006" key="4">
    <source>
        <dbReference type="Google" id="ProtNLM"/>
    </source>
</evidence>
<name>A0ABX0UB88_9FLAO</name>
<gene>
    <name evidence="2" type="ORF">FHR24_002565</name>
</gene>
<dbReference type="RefSeq" id="WP_167189456.1">
    <property type="nucleotide sequence ID" value="NZ_JAASQL010000004.1"/>
</dbReference>
<protein>
    <recommendedName>
        <fullName evidence="4">DNA primase</fullName>
    </recommendedName>
</protein>
<proteinExistence type="predicted"/>
<comment type="caution">
    <text evidence="2">The sequence shown here is derived from an EMBL/GenBank/DDBJ whole genome shotgun (WGS) entry which is preliminary data.</text>
</comment>
<sequence>MKRIIIDHTKVTDEILNIILEDYPDGYTDRDVLKFKNHKGEQIEALEIKLKDDIYLVKVGTKLDKAIDDFAEEDNSDDDTTDEEKDIDVDDEDIISEDDDSDEN</sequence>
<dbReference type="Proteomes" id="UP000745859">
    <property type="component" value="Unassembled WGS sequence"/>
</dbReference>
<evidence type="ECO:0000313" key="3">
    <source>
        <dbReference type="Proteomes" id="UP000745859"/>
    </source>
</evidence>
<evidence type="ECO:0000256" key="1">
    <source>
        <dbReference type="SAM" id="MobiDB-lite"/>
    </source>
</evidence>
<accession>A0ABX0UB88</accession>